<sequence>MADVAVRAAGLTKWFGEGATRTLAVQNVSFEAFFGEMLYVVGPSGSGKTTMLSMVSGILRPNAGTVEIEGTDIWRLSGDEIATFRLRKLGFVFQDYHLFPRLTTQENVAIPLILQHRDWDEAMAEALRDLKIVGLENRAALPPVKLSGGEQQRVAIARAIVSRPEILILDEPTASLDGDTGRTVLSFVRRELLTDQRCIIIITHDARIFEFANRIMHMEDGKLTGITQAGAGPMEVAGET</sequence>
<dbReference type="Gene3D" id="3.40.50.300">
    <property type="entry name" value="P-loop containing nucleotide triphosphate hydrolases"/>
    <property type="match status" value="1"/>
</dbReference>
<evidence type="ECO:0000256" key="2">
    <source>
        <dbReference type="ARBA" id="ARBA00022741"/>
    </source>
</evidence>
<dbReference type="SMART" id="SM00382">
    <property type="entry name" value="AAA"/>
    <property type="match status" value="1"/>
</dbReference>
<feature type="domain" description="ABC transporter" evidence="4">
    <location>
        <begin position="6"/>
        <end position="238"/>
    </location>
</feature>
<reference evidence="5 6" key="1">
    <citation type="submission" date="2017-06" db="EMBL/GenBank/DDBJ databases">
        <title>Complete genome sequence of Nitrospirillum amazonense strain CBAmC, an endophytic nitrogen-fixing and plant growth-promoting bacterium, isolated from sugarcane.</title>
        <authorList>
            <person name="Schwab S."/>
            <person name="dos Santos Teixeira K.R."/>
            <person name="Simoes Araujo J.L."/>
            <person name="Soares Vidal M."/>
            <person name="Borges de Freitas H.R."/>
            <person name="Rivello Crivelaro A.L."/>
            <person name="Bueno de Camargo Nunes A."/>
            <person name="dos Santos C.M."/>
            <person name="Palmeira da Silva Rosa D."/>
            <person name="da Silva Padilha D."/>
            <person name="da Silva E."/>
            <person name="Araujo Terra L."/>
            <person name="Soares Mendes V."/>
            <person name="Farinelli L."/>
            <person name="Magalhaes Cruz L."/>
            <person name="Baldani J.I."/>
        </authorList>
    </citation>
    <scope>NUCLEOTIDE SEQUENCE [LARGE SCALE GENOMIC DNA]</scope>
    <source>
        <strain evidence="5 6">CBAmC</strain>
    </source>
</reference>
<dbReference type="GO" id="GO:0005886">
    <property type="term" value="C:plasma membrane"/>
    <property type="evidence" value="ECO:0007669"/>
    <property type="project" value="TreeGrafter"/>
</dbReference>
<dbReference type="InterPro" id="IPR015854">
    <property type="entry name" value="ABC_transpr_LolD-like"/>
</dbReference>
<dbReference type="InterPro" id="IPR017911">
    <property type="entry name" value="MacB-like_ATP-bd"/>
</dbReference>
<gene>
    <name evidence="5" type="ORF">Y958_26865</name>
</gene>
<dbReference type="PROSITE" id="PS50893">
    <property type="entry name" value="ABC_TRANSPORTER_2"/>
    <property type="match status" value="1"/>
</dbReference>
<dbReference type="Proteomes" id="UP000197153">
    <property type="component" value="Chromosome 3"/>
</dbReference>
<name>A0A248K152_9PROT</name>
<keyword evidence="6" id="KW-1185">Reference proteome</keyword>
<keyword evidence="2" id="KW-0547">Nucleotide-binding</keyword>
<dbReference type="AlphaFoldDB" id="A0A248K152"/>
<protein>
    <submittedName>
        <fullName evidence="5">ABC transporter</fullName>
    </submittedName>
</protein>
<evidence type="ECO:0000256" key="1">
    <source>
        <dbReference type="ARBA" id="ARBA00022448"/>
    </source>
</evidence>
<dbReference type="CDD" id="cd03255">
    <property type="entry name" value="ABC_MJ0796_LolCDE_FtsE"/>
    <property type="match status" value="1"/>
</dbReference>
<dbReference type="RefSeq" id="WP_088874921.1">
    <property type="nucleotide sequence ID" value="NZ_CP022112.1"/>
</dbReference>
<dbReference type="PROSITE" id="PS00211">
    <property type="entry name" value="ABC_TRANSPORTER_1"/>
    <property type="match status" value="1"/>
</dbReference>
<dbReference type="KEGG" id="nao:Y958_26865"/>
<dbReference type="GO" id="GO:0016887">
    <property type="term" value="F:ATP hydrolysis activity"/>
    <property type="evidence" value="ECO:0007669"/>
    <property type="project" value="InterPro"/>
</dbReference>
<dbReference type="InterPro" id="IPR003593">
    <property type="entry name" value="AAA+_ATPase"/>
</dbReference>
<keyword evidence="3" id="KW-0067">ATP-binding</keyword>
<proteinExistence type="predicted"/>
<dbReference type="InterPro" id="IPR003439">
    <property type="entry name" value="ABC_transporter-like_ATP-bd"/>
</dbReference>
<dbReference type="Pfam" id="PF00005">
    <property type="entry name" value="ABC_tran"/>
    <property type="match status" value="1"/>
</dbReference>
<evidence type="ECO:0000313" key="5">
    <source>
        <dbReference type="EMBL" id="ASG24496.1"/>
    </source>
</evidence>
<evidence type="ECO:0000256" key="3">
    <source>
        <dbReference type="ARBA" id="ARBA00022840"/>
    </source>
</evidence>
<organism evidence="5 6">
    <name type="scientific">Nitrospirillum viridazoti CBAmc</name>
    <dbReference type="NCBI Taxonomy" id="1441467"/>
    <lineage>
        <taxon>Bacteria</taxon>
        <taxon>Pseudomonadati</taxon>
        <taxon>Pseudomonadota</taxon>
        <taxon>Alphaproteobacteria</taxon>
        <taxon>Rhodospirillales</taxon>
        <taxon>Azospirillaceae</taxon>
        <taxon>Nitrospirillum</taxon>
        <taxon>Nitrospirillum viridazoti</taxon>
    </lineage>
</organism>
<keyword evidence="1" id="KW-0813">Transport</keyword>
<dbReference type="GO" id="GO:0022857">
    <property type="term" value="F:transmembrane transporter activity"/>
    <property type="evidence" value="ECO:0007669"/>
    <property type="project" value="TreeGrafter"/>
</dbReference>
<dbReference type="PANTHER" id="PTHR24220">
    <property type="entry name" value="IMPORT ATP-BINDING PROTEIN"/>
    <property type="match status" value="1"/>
</dbReference>
<accession>A0A248K152</accession>
<evidence type="ECO:0000259" key="4">
    <source>
        <dbReference type="PROSITE" id="PS50893"/>
    </source>
</evidence>
<evidence type="ECO:0000313" key="6">
    <source>
        <dbReference type="Proteomes" id="UP000197153"/>
    </source>
</evidence>
<dbReference type="InterPro" id="IPR017871">
    <property type="entry name" value="ABC_transporter-like_CS"/>
</dbReference>
<dbReference type="GO" id="GO:0005524">
    <property type="term" value="F:ATP binding"/>
    <property type="evidence" value="ECO:0007669"/>
    <property type="project" value="UniProtKB-KW"/>
</dbReference>
<dbReference type="InterPro" id="IPR027417">
    <property type="entry name" value="P-loop_NTPase"/>
</dbReference>
<dbReference type="SUPFAM" id="SSF52540">
    <property type="entry name" value="P-loop containing nucleoside triphosphate hydrolases"/>
    <property type="match status" value="1"/>
</dbReference>
<dbReference type="EMBL" id="CP022112">
    <property type="protein sequence ID" value="ASG24496.1"/>
    <property type="molecule type" value="Genomic_DNA"/>
</dbReference>